<evidence type="ECO:0000256" key="1">
    <source>
        <dbReference type="SAM" id="Phobius"/>
    </source>
</evidence>
<accession>Q31761</accession>
<proteinExistence type="evidence at transcript level"/>
<gene>
    <name evidence="2" type="primary">RPS12</name>
</gene>
<dbReference type="InterPro" id="IPR035306">
    <property type="entry name" value="Ribosomal_uS12m"/>
</dbReference>
<reference evidence="2" key="1">
    <citation type="journal article" date="1995" name="RNA">
        <title>Minicircle-encoded guide RNAs from Crithidia fasciculata.</title>
        <authorList>
            <person name="Yasuhira S."/>
            <person name="Simpson L."/>
        </authorList>
    </citation>
    <scope>NUCLEOTIDE SEQUENCE</scope>
    <source>
        <strain evidence="2">C1</strain>
    </source>
</reference>
<protein>
    <submittedName>
        <fullName evidence="2">Ribosomal protein S12</fullName>
    </submittedName>
</protein>
<dbReference type="AlphaFoldDB" id="Q31761"/>
<dbReference type="Pfam" id="PF17487">
    <property type="entry name" value="Ribosomal_S12"/>
    <property type="match status" value="1"/>
</dbReference>
<keyword evidence="2" id="KW-0687">Ribonucleoprotein</keyword>
<feature type="transmembrane region" description="Helical" evidence="1">
    <location>
        <begin position="6"/>
        <end position="28"/>
    </location>
</feature>
<name>Q31761_CRIFA</name>
<organism evidence="2">
    <name type="scientific">Crithidia fasciculata</name>
    <dbReference type="NCBI Taxonomy" id="5656"/>
    <lineage>
        <taxon>Eukaryota</taxon>
        <taxon>Discoba</taxon>
        <taxon>Euglenozoa</taxon>
        <taxon>Kinetoplastea</taxon>
        <taxon>Metakinetoplastina</taxon>
        <taxon>Trypanosomatida</taxon>
        <taxon>Trypanosomatidae</taxon>
        <taxon>Leishmaniinae</taxon>
        <taxon>Crithidia</taxon>
    </lineage>
</organism>
<keyword evidence="1" id="KW-0812">Transmembrane</keyword>
<keyword evidence="1" id="KW-1133">Transmembrane helix</keyword>
<feature type="transmembrane region" description="Helical" evidence="1">
    <location>
        <begin position="40"/>
        <end position="65"/>
    </location>
</feature>
<sequence>MYIIFFIRGFYLYGLCLRLFIFLCVYYISPRLPSSGNRRLCCSIFWLSNIIFYVSVFFCCIYFVVFSQQLFIVEGGGFIDLPGIKYYSRFFY</sequence>
<keyword evidence="1" id="KW-0472">Membrane</keyword>
<dbReference type="EMBL" id="U30223">
    <property type="protein sequence ID" value="AAA86395.1"/>
    <property type="molecule type" value="mRNA"/>
</dbReference>
<keyword evidence="2" id="KW-0689">Ribosomal protein</keyword>
<evidence type="ECO:0000313" key="2">
    <source>
        <dbReference type="EMBL" id="AAA86395.1"/>
    </source>
</evidence>
<geneLocation type="mitochondrion" evidence="2"/>
<dbReference type="GO" id="GO:0005840">
    <property type="term" value="C:ribosome"/>
    <property type="evidence" value="ECO:0007669"/>
    <property type="project" value="UniProtKB-KW"/>
</dbReference>